<dbReference type="PROSITE" id="PS01359">
    <property type="entry name" value="ZF_PHD_1"/>
    <property type="match status" value="1"/>
</dbReference>
<dbReference type="SMART" id="SM00249">
    <property type="entry name" value="PHD"/>
    <property type="match status" value="1"/>
</dbReference>
<dbReference type="GO" id="GO:0003824">
    <property type="term" value="F:catalytic activity"/>
    <property type="evidence" value="ECO:0007669"/>
    <property type="project" value="InterPro"/>
</dbReference>
<dbReference type="Proteomes" id="UP000838878">
    <property type="component" value="Chromosome 3"/>
</dbReference>
<dbReference type="InterPro" id="IPR011011">
    <property type="entry name" value="Znf_FYVE_PHD"/>
</dbReference>
<evidence type="ECO:0000256" key="3">
    <source>
        <dbReference type="ARBA" id="ARBA00022833"/>
    </source>
</evidence>
<dbReference type="GO" id="GO:0071897">
    <property type="term" value="P:DNA biosynthetic process"/>
    <property type="evidence" value="ECO:0007669"/>
    <property type="project" value="UniProtKB-ARBA"/>
</dbReference>
<accession>A0A8J9Y7I9</accession>
<sequence length="1011" mass="115963">MNNYCNTCNKHIKSAEKIKCSYSNCSKQYHYKCAGVTADLKKHNTWKCSSCKKKLIKLKDTTEASMSGSIGNDISNSITLRRHQTSGMSQLSREPGESFDLQTEILEAIRNDLPGIIKSFISCEFTNLKESLNEIEKSIKFISAQYDDALKTISSIKEEVSGIKKENASLRNNLKDLQGTVNSLEHDLNKHEQWARLQNLEILGIPESRNECLPELVQEIALKSGVNISDGEFEFVHRVQPRKSSSGKPRPIVVRFKSRQKKDSFLSSVQSWLCDGILDSELCHSRYDVFRHDRGDDRRGGGILILCSNVLNARHRPEWTQDDLECLWLTIDRKTLKCMYNIHLATIYIPPDGMLPSRINIFTDMLKNVVFSNPGDVFIILGDFNLPCIRWTSEGPVILKKGTTEVQDCAVNLLNIANFLGLKQYNSELNSSGNTLDLIFCNFEVEVTRSLNIMVAEDEYHPTLSIDITDIIVPLLNPKVKYKYLYNMADYEIIRENLRSFDWSFILSIASLDEALAKFYEILYDLIDKYVPKVVIHDKNIYPIWYNRSLIHIINDKRKAHADWKKYGNIIDYEIFSLLRRRFKILENELFQKYIQNTENLIKINPKHLNNYIKDKRKIKCNYPSALVYQNNIHCSEDDICRAFASYFECMFQLPLSQYPLWSLDSSESSEITSSLSVDTEMVLKYLTSLDVSKGPGSDNIPALFVVKCADALAEPLCLIYNRSFMQGYVPAIWKEAHIIPIHKKGLKTKIENYRPISILNTFSKLQERIVYNYMYPHISKFIPQEQHGFMKRRSTLTNLSVFTGDILRSMGDRIQVDVIYTDFEKAFDRVDHIILLQKLLALGISGDLHRWFESYISNRSQAVVVGSGKSNLIRVSSGVPQGSLLGPLLYALYIYDMGKCIKHSKFLLYADDAKIYKTINSPDDCILLQNDLNRLSHYLKANRITVNVDKCTHISFTRNKNVIKPTYNISNTSIKSATSIKDLGVTLDSKLTFSEHIDLIRDKAYQNLGT</sequence>
<dbReference type="SUPFAM" id="SSF57903">
    <property type="entry name" value="FYVE/PHD zinc finger"/>
    <property type="match status" value="1"/>
</dbReference>
<protein>
    <recommendedName>
        <fullName evidence="5">Zinc finger PHD-type domain-containing protein</fullName>
    </recommendedName>
</protein>
<organism evidence="6 7">
    <name type="scientific">Brenthis ino</name>
    <name type="common">lesser marbled fritillary</name>
    <dbReference type="NCBI Taxonomy" id="405034"/>
    <lineage>
        <taxon>Eukaryota</taxon>
        <taxon>Metazoa</taxon>
        <taxon>Ecdysozoa</taxon>
        <taxon>Arthropoda</taxon>
        <taxon>Hexapoda</taxon>
        <taxon>Insecta</taxon>
        <taxon>Pterygota</taxon>
        <taxon>Neoptera</taxon>
        <taxon>Endopterygota</taxon>
        <taxon>Lepidoptera</taxon>
        <taxon>Glossata</taxon>
        <taxon>Ditrysia</taxon>
        <taxon>Papilionoidea</taxon>
        <taxon>Nymphalidae</taxon>
        <taxon>Heliconiinae</taxon>
        <taxon>Argynnini</taxon>
        <taxon>Brenthis</taxon>
    </lineage>
</organism>
<name>A0A8J9Y7I9_9NEOP</name>
<keyword evidence="7" id="KW-1185">Reference proteome</keyword>
<dbReference type="Gene3D" id="3.60.10.10">
    <property type="entry name" value="Endonuclease/exonuclease/phosphatase"/>
    <property type="match status" value="1"/>
</dbReference>
<gene>
    <name evidence="6" type="ORF">BINO364_LOCUS7936</name>
</gene>
<evidence type="ECO:0000256" key="2">
    <source>
        <dbReference type="ARBA" id="ARBA00022771"/>
    </source>
</evidence>
<dbReference type="InterPro" id="IPR036691">
    <property type="entry name" value="Endo/exonu/phosph_ase_sf"/>
</dbReference>
<keyword evidence="1" id="KW-0479">Metal-binding</keyword>
<dbReference type="OrthoDB" id="426210at2759"/>
<evidence type="ECO:0000313" key="7">
    <source>
        <dbReference type="Proteomes" id="UP000838878"/>
    </source>
</evidence>
<dbReference type="InterPro" id="IPR043502">
    <property type="entry name" value="DNA/RNA_pol_sf"/>
</dbReference>
<feature type="coiled-coil region" evidence="4">
    <location>
        <begin position="153"/>
        <end position="187"/>
    </location>
</feature>
<feature type="non-terminal residue" evidence="6">
    <location>
        <position position="1011"/>
    </location>
</feature>
<evidence type="ECO:0000259" key="5">
    <source>
        <dbReference type="SMART" id="SM00249"/>
    </source>
</evidence>
<keyword evidence="3" id="KW-0862">Zinc</keyword>
<dbReference type="InterPro" id="IPR019786">
    <property type="entry name" value="Zinc_finger_PHD-type_CS"/>
</dbReference>
<dbReference type="SUPFAM" id="SSF56672">
    <property type="entry name" value="DNA/RNA polymerases"/>
    <property type="match status" value="1"/>
</dbReference>
<keyword evidence="4" id="KW-0175">Coiled coil</keyword>
<dbReference type="CDD" id="cd01650">
    <property type="entry name" value="RT_nLTR_like"/>
    <property type="match status" value="1"/>
</dbReference>
<dbReference type="InterPro" id="IPR000477">
    <property type="entry name" value="RT_dom"/>
</dbReference>
<evidence type="ECO:0000256" key="1">
    <source>
        <dbReference type="ARBA" id="ARBA00022723"/>
    </source>
</evidence>
<dbReference type="EMBL" id="OV170223">
    <property type="protein sequence ID" value="CAH0721899.1"/>
    <property type="molecule type" value="Genomic_DNA"/>
</dbReference>
<dbReference type="Gene3D" id="3.30.40.10">
    <property type="entry name" value="Zinc/RING finger domain, C3HC4 (zinc finger)"/>
    <property type="match status" value="1"/>
</dbReference>
<proteinExistence type="predicted"/>
<dbReference type="GO" id="GO:0008270">
    <property type="term" value="F:zinc ion binding"/>
    <property type="evidence" value="ECO:0007669"/>
    <property type="project" value="UniProtKB-KW"/>
</dbReference>
<dbReference type="InterPro" id="IPR001965">
    <property type="entry name" value="Znf_PHD"/>
</dbReference>
<dbReference type="Pfam" id="PF00078">
    <property type="entry name" value="RVT_1"/>
    <property type="match status" value="1"/>
</dbReference>
<feature type="domain" description="Zinc finger PHD-type" evidence="5">
    <location>
        <begin position="4"/>
        <end position="52"/>
    </location>
</feature>
<dbReference type="PANTHER" id="PTHR33332">
    <property type="entry name" value="REVERSE TRANSCRIPTASE DOMAIN-CONTAINING PROTEIN"/>
    <property type="match status" value="1"/>
</dbReference>
<evidence type="ECO:0000313" key="6">
    <source>
        <dbReference type="EMBL" id="CAH0721899.1"/>
    </source>
</evidence>
<dbReference type="AlphaFoldDB" id="A0A8J9Y7I9"/>
<reference evidence="6" key="1">
    <citation type="submission" date="2021-12" db="EMBL/GenBank/DDBJ databases">
        <authorList>
            <person name="Martin H S."/>
        </authorList>
    </citation>
    <scope>NUCLEOTIDE SEQUENCE</scope>
</reference>
<evidence type="ECO:0000256" key="4">
    <source>
        <dbReference type="SAM" id="Coils"/>
    </source>
</evidence>
<dbReference type="SUPFAM" id="SSF56219">
    <property type="entry name" value="DNase I-like"/>
    <property type="match status" value="1"/>
</dbReference>
<dbReference type="InterPro" id="IPR013083">
    <property type="entry name" value="Znf_RING/FYVE/PHD"/>
</dbReference>
<keyword evidence="2" id="KW-0863">Zinc-finger</keyword>